<dbReference type="InterPro" id="IPR002641">
    <property type="entry name" value="PNPLA_dom"/>
</dbReference>
<dbReference type="RefSeq" id="WP_022969639.1">
    <property type="nucleotide sequence ID" value="NZ_ATVD01000003.1"/>
</dbReference>
<dbReference type="Proteomes" id="UP000029385">
    <property type="component" value="Unassembled WGS sequence"/>
</dbReference>
<organism evidence="7 8">
    <name type="scientific">Arenimonas oryziterrae DSM 21050 = YC6267</name>
    <dbReference type="NCBI Taxonomy" id="1121015"/>
    <lineage>
        <taxon>Bacteria</taxon>
        <taxon>Pseudomonadati</taxon>
        <taxon>Pseudomonadota</taxon>
        <taxon>Gammaproteobacteria</taxon>
        <taxon>Lysobacterales</taxon>
        <taxon>Lysobacteraceae</taxon>
        <taxon>Arenimonas</taxon>
    </lineage>
</organism>
<feature type="short sequence motif" description="DGA/G" evidence="4">
    <location>
        <begin position="221"/>
        <end position="223"/>
    </location>
</feature>
<protein>
    <recommendedName>
        <fullName evidence="6">PNPLA domain-containing protein</fullName>
    </recommendedName>
</protein>
<dbReference type="SUPFAM" id="SSF52151">
    <property type="entry name" value="FabD/lysophospholipase-like"/>
    <property type="match status" value="1"/>
</dbReference>
<dbReference type="eggNOG" id="COG1752">
    <property type="taxonomic scope" value="Bacteria"/>
</dbReference>
<dbReference type="Gene3D" id="3.40.1090.10">
    <property type="entry name" value="Cytosolic phospholipase A2 catalytic domain"/>
    <property type="match status" value="2"/>
</dbReference>
<dbReference type="Gene3D" id="2.40.160.50">
    <property type="entry name" value="membrane protein fhac: a member of the omp85/tpsb transporter family"/>
    <property type="match status" value="1"/>
</dbReference>
<evidence type="ECO:0000313" key="8">
    <source>
        <dbReference type="Proteomes" id="UP000029385"/>
    </source>
</evidence>
<name>A0A091AYV2_9GAMM</name>
<accession>A0A091AYV2</accession>
<evidence type="ECO:0000256" key="1">
    <source>
        <dbReference type="ARBA" id="ARBA00022801"/>
    </source>
</evidence>
<feature type="signal peptide" evidence="5">
    <location>
        <begin position="1"/>
        <end position="19"/>
    </location>
</feature>
<evidence type="ECO:0000256" key="5">
    <source>
        <dbReference type="SAM" id="SignalP"/>
    </source>
</evidence>
<comment type="caution">
    <text evidence="7">The sequence shown here is derived from an EMBL/GenBank/DDBJ whole genome shotgun (WGS) entry which is preliminary data.</text>
</comment>
<dbReference type="OrthoDB" id="5290098at2"/>
<dbReference type="PROSITE" id="PS51635">
    <property type="entry name" value="PNPLA"/>
    <property type="match status" value="1"/>
</dbReference>
<gene>
    <name evidence="7" type="ORF">N789_07865</name>
</gene>
<sequence>MLRPILSAVLLFAALPALAQTSSPTLACRQGDADATRPRVGLALGGGGARGIAHVAVIKELERRHVPIDCIAGTSMGALVGGLYASGMPIDEIETLVLTLDWAATFDDSLTRPERSFRRKRDDDLSLISAKPGFGRQGIKLAPGVLSGESVLLLLQRLTAPVARVGSFDRLPIPYRAVATDINTGQAVVLADGNLAEAMRASMSIPGLFRPMKIGEAILVDGGIADQVPVDVVRAMGADIVIAVDVGTPLSKLDENASVLTYADQLSNFLTFGNTKRSLDSLGARDLLIQPPLGDQVRTADFDKAKEALAIGEQAMIDAGPRLAALSRPSAAVEGATLTATPQRNRDLPVIAFLEIDNQTGYADAVLRALLDVRTGQRLDLDRLERGVQRVYGLNTLDTVTYDIVDKDGRTGLIVHVRAHTYGPTYLETGLSLYSDFSGDFQLNLRAGLLRTPINPFGGEVRVLAQIGSEPALVGEIYQPLDVRGRYFTGLKGGYENPQLNLFDGNGRRLAEYALPSFGAEAYVGREFGDYGAIALALRRRHGEANLLVGSRELPTPDFDIGEAAWTLTFDRLDSFQLPRDGSFFALGQVYSRRSLGADADFVQFNADLIHARAIGVHSGYFGLRYHETLSGQAPYQSLYRLGGVTRLPGYRPNEVATENYALLFGGYTYELGRVLNRPAILGGTIEVADLWNDNQGVDAHRRETHGSVYFGFDSWLGRLLFGYGLRQGGEGTFFLELGRLR</sequence>
<feature type="domain" description="PNPLA" evidence="6">
    <location>
        <begin position="42"/>
        <end position="234"/>
    </location>
</feature>
<dbReference type="InterPro" id="IPR050301">
    <property type="entry name" value="NTE"/>
</dbReference>
<dbReference type="PATRIC" id="fig|1121015.4.peg.1063"/>
<feature type="short sequence motif" description="GXSXG" evidence="4">
    <location>
        <begin position="73"/>
        <end position="77"/>
    </location>
</feature>
<dbReference type="GO" id="GO:0016787">
    <property type="term" value="F:hydrolase activity"/>
    <property type="evidence" value="ECO:0007669"/>
    <property type="project" value="UniProtKB-UniRule"/>
</dbReference>
<evidence type="ECO:0000256" key="3">
    <source>
        <dbReference type="ARBA" id="ARBA00023098"/>
    </source>
</evidence>
<keyword evidence="1 4" id="KW-0378">Hydrolase</keyword>
<dbReference type="PANTHER" id="PTHR14226:SF29">
    <property type="entry name" value="NEUROPATHY TARGET ESTERASE SWS"/>
    <property type="match status" value="1"/>
</dbReference>
<feature type="short sequence motif" description="GXGXXG" evidence="4">
    <location>
        <begin position="46"/>
        <end position="51"/>
    </location>
</feature>
<dbReference type="eggNOG" id="COG0729">
    <property type="taxonomic scope" value="Bacteria"/>
</dbReference>
<evidence type="ECO:0000259" key="6">
    <source>
        <dbReference type="PROSITE" id="PS51635"/>
    </source>
</evidence>
<feature type="active site" description="Proton acceptor" evidence="4">
    <location>
        <position position="221"/>
    </location>
</feature>
<dbReference type="InterPro" id="IPR016035">
    <property type="entry name" value="Acyl_Trfase/lysoPLipase"/>
</dbReference>
<keyword evidence="8" id="KW-1185">Reference proteome</keyword>
<dbReference type="Pfam" id="PF01734">
    <property type="entry name" value="Patatin"/>
    <property type="match status" value="1"/>
</dbReference>
<evidence type="ECO:0000256" key="2">
    <source>
        <dbReference type="ARBA" id="ARBA00022963"/>
    </source>
</evidence>
<dbReference type="STRING" id="1121015.GCA_000420545_02024"/>
<keyword evidence="2 4" id="KW-0442">Lipid degradation</keyword>
<reference evidence="7 8" key="1">
    <citation type="submission" date="2013-09" db="EMBL/GenBank/DDBJ databases">
        <title>Genome sequencing of Arenimonas oryziterrae.</title>
        <authorList>
            <person name="Chen F."/>
            <person name="Wang G."/>
        </authorList>
    </citation>
    <scope>NUCLEOTIDE SEQUENCE [LARGE SCALE GENOMIC DNA]</scope>
    <source>
        <strain evidence="7 8">YC6267</strain>
    </source>
</reference>
<dbReference type="AlphaFoldDB" id="A0A091AYV2"/>
<dbReference type="GO" id="GO:0016042">
    <property type="term" value="P:lipid catabolic process"/>
    <property type="evidence" value="ECO:0007669"/>
    <property type="project" value="UniProtKB-UniRule"/>
</dbReference>
<feature type="chain" id="PRO_5001868967" description="PNPLA domain-containing protein" evidence="5">
    <location>
        <begin position="20"/>
        <end position="742"/>
    </location>
</feature>
<evidence type="ECO:0000256" key="4">
    <source>
        <dbReference type="PROSITE-ProRule" id="PRU01161"/>
    </source>
</evidence>
<keyword evidence="3 4" id="KW-0443">Lipid metabolism</keyword>
<evidence type="ECO:0000313" key="7">
    <source>
        <dbReference type="EMBL" id="KFN43854.1"/>
    </source>
</evidence>
<proteinExistence type="predicted"/>
<dbReference type="EMBL" id="AVCI01000004">
    <property type="protein sequence ID" value="KFN43854.1"/>
    <property type="molecule type" value="Genomic_DNA"/>
</dbReference>
<dbReference type="CDD" id="cd07205">
    <property type="entry name" value="Pat_PNPLA6_PNPLA7_NTE1_like"/>
    <property type="match status" value="1"/>
</dbReference>
<feature type="active site" description="Nucleophile" evidence="4">
    <location>
        <position position="75"/>
    </location>
</feature>
<dbReference type="PANTHER" id="PTHR14226">
    <property type="entry name" value="NEUROPATHY TARGET ESTERASE/SWISS CHEESE D.MELANOGASTER"/>
    <property type="match status" value="1"/>
</dbReference>
<keyword evidence="5" id="KW-0732">Signal</keyword>